<dbReference type="InterPro" id="IPR025192">
    <property type="entry name" value="Succ_DH/fum_Rdtase_N"/>
</dbReference>
<dbReference type="GO" id="GO:0051539">
    <property type="term" value="F:4 iron, 4 sulfur cluster binding"/>
    <property type="evidence" value="ECO:0007669"/>
    <property type="project" value="UniProtKB-KW"/>
</dbReference>
<dbReference type="Pfam" id="PF13085">
    <property type="entry name" value="Fer2_3"/>
    <property type="match status" value="1"/>
</dbReference>
<accession>A0A419F2P7</accession>
<evidence type="ECO:0000256" key="5">
    <source>
        <dbReference type="ARBA" id="ARBA00022485"/>
    </source>
</evidence>
<comment type="caution">
    <text evidence="14">The sequence shown here is derived from an EMBL/GenBank/DDBJ whole genome shotgun (WGS) entry which is preliminary data.</text>
</comment>
<comment type="similarity">
    <text evidence="4">Belongs to the succinate dehydrogenase/fumarate reductase iron-sulfur protein family.</text>
</comment>
<evidence type="ECO:0000256" key="6">
    <source>
        <dbReference type="ARBA" id="ARBA00022714"/>
    </source>
</evidence>
<evidence type="ECO:0000256" key="12">
    <source>
        <dbReference type="ARBA" id="ARBA00066269"/>
    </source>
</evidence>
<evidence type="ECO:0000256" key="2">
    <source>
        <dbReference type="ARBA" id="ARBA00001966"/>
    </source>
</evidence>
<dbReference type="GO" id="GO:0046872">
    <property type="term" value="F:metal ion binding"/>
    <property type="evidence" value="ECO:0007669"/>
    <property type="project" value="UniProtKB-KW"/>
</dbReference>
<evidence type="ECO:0000256" key="7">
    <source>
        <dbReference type="ARBA" id="ARBA00022723"/>
    </source>
</evidence>
<evidence type="ECO:0000313" key="14">
    <source>
        <dbReference type="EMBL" id="RJP72575.1"/>
    </source>
</evidence>
<sequence length="238" mass="27051">MAEYIFEVFRFDPDADSKPRFDIFRVPPFKKGLTVLEALFYVQEKLDGSLAFRSSCREGACGSCAMHINGKYRLSCETQVKDLFSDKVVVQPLGHLRVLRDLVVDMEPFFAKYKYIMPFLMPGSPPPERERPQTVGDQMKVLPSVDCILCACCHASCTVTGTDPEYLGPAALLWADRFVRDSRDDALDERLRLVDQLHGIWRCHTIFSCQEVCPKDLDPTGAIADLKRRALRRKLLGQ</sequence>
<comment type="pathway">
    <text evidence="3">Carbohydrate metabolism; tricarboxylic acid cycle; fumarate from succinate (bacterial route): step 1/1.</text>
</comment>
<comment type="cofactor">
    <cofactor evidence="2">
        <name>[4Fe-4S] cluster</name>
        <dbReference type="ChEBI" id="CHEBI:49883"/>
    </cofactor>
</comment>
<dbReference type="CDD" id="cd00207">
    <property type="entry name" value="fer2"/>
    <property type="match status" value="1"/>
</dbReference>
<keyword evidence="9" id="KW-0408">Iron</keyword>
<dbReference type="NCBIfam" id="NF004616">
    <property type="entry name" value="PRK05950.1"/>
    <property type="match status" value="1"/>
</dbReference>
<dbReference type="SUPFAM" id="SSF54292">
    <property type="entry name" value="2Fe-2S ferredoxin-like"/>
    <property type="match status" value="1"/>
</dbReference>
<dbReference type="Gene3D" id="3.10.20.30">
    <property type="match status" value="1"/>
</dbReference>
<gene>
    <name evidence="14" type="ORF">C4532_05780</name>
</gene>
<dbReference type="GO" id="GO:0022904">
    <property type="term" value="P:respiratory electron transport chain"/>
    <property type="evidence" value="ECO:0007669"/>
    <property type="project" value="TreeGrafter"/>
</dbReference>
<organism evidence="14 15">
    <name type="scientific">Candidatus Abyssobacteria bacterium SURF_17</name>
    <dbReference type="NCBI Taxonomy" id="2093361"/>
    <lineage>
        <taxon>Bacteria</taxon>
        <taxon>Pseudomonadati</taxon>
        <taxon>Candidatus Hydrogenedentota</taxon>
        <taxon>Candidatus Abyssobacteria</taxon>
    </lineage>
</organism>
<comment type="cofactor">
    <cofactor evidence="11">
        <name>[2Fe-2S] cluster</name>
        <dbReference type="ChEBI" id="CHEBI:190135"/>
    </cofactor>
</comment>
<dbReference type="Gene3D" id="1.10.1060.10">
    <property type="entry name" value="Alpha-helical ferredoxin"/>
    <property type="match status" value="1"/>
</dbReference>
<keyword evidence="10" id="KW-0411">Iron-sulfur</keyword>
<dbReference type="InterPro" id="IPR050573">
    <property type="entry name" value="SDH/FRD_Iron-Sulfur"/>
</dbReference>
<dbReference type="GO" id="GO:0009055">
    <property type="term" value="F:electron transfer activity"/>
    <property type="evidence" value="ECO:0007669"/>
    <property type="project" value="InterPro"/>
</dbReference>
<evidence type="ECO:0000256" key="10">
    <source>
        <dbReference type="ARBA" id="ARBA00023014"/>
    </source>
</evidence>
<dbReference type="PROSITE" id="PS51085">
    <property type="entry name" value="2FE2S_FER_2"/>
    <property type="match status" value="1"/>
</dbReference>
<feature type="domain" description="2Fe-2S ferredoxin-type" evidence="13">
    <location>
        <begin position="7"/>
        <end position="96"/>
    </location>
</feature>
<dbReference type="InterPro" id="IPR017896">
    <property type="entry name" value="4Fe4S_Fe-S-bd"/>
</dbReference>
<dbReference type="PANTHER" id="PTHR11921:SF29">
    <property type="entry name" value="SUCCINATE DEHYDROGENASE [UBIQUINONE] IRON-SULFUR SUBUNIT, MITOCHONDRIAL"/>
    <property type="match status" value="1"/>
</dbReference>
<dbReference type="FunFam" id="1.10.1060.10:FF:000003">
    <property type="entry name" value="Succinate dehydrogenase iron-sulfur subunit"/>
    <property type="match status" value="1"/>
</dbReference>
<evidence type="ECO:0000256" key="3">
    <source>
        <dbReference type="ARBA" id="ARBA00004894"/>
    </source>
</evidence>
<dbReference type="EMBL" id="QZKI01000043">
    <property type="protein sequence ID" value="RJP72575.1"/>
    <property type="molecule type" value="Genomic_DNA"/>
</dbReference>
<dbReference type="InterPro" id="IPR009051">
    <property type="entry name" value="Helical_ferredxn"/>
</dbReference>
<dbReference type="NCBIfam" id="TIGR00384">
    <property type="entry name" value="dhsB"/>
    <property type="match status" value="1"/>
</dbReference>
<dbReference type="InterPro" id="IPR012675">
    <property type="entry name" value="Beta-grasp_dom_sf"/>
</dbReference>
<dbReference type="InterPro" id="IPR001041">
    <property type="entry name" value="2Fe-2S_ferredoxin-type"/>
</dbReference>
<dbReference type="SUPFAM" id="SSF46548">
    <property type="entry name" value="alpha-helical ferredoxin"/>
    <property type="match status" value="1"/>
</dbReference>
<dbReference type="Proteomes" id="UP000285961">
    <property type="component" value="Unassembled WGS sequence"/>
</dbReference>
<keyword evidence="7" id="KW-0479">Metal-binding</keyword>
<keyword evidence="8" id="KW-0560">Oxidoreductase</keyword>
<dbReference type="InterPro" id="IPR006058">
    <property type="entry name" value="2Fe2S_fd_BS"/>
</dbReference>
<dbReference type="InterPro" id="IPR036010">
    <property type="entry name" value="2Fe-2S_ferredoxin-like_sf"/>
</dbReference>
<dbReference type="PROSITE" id="PS00197">
    <property type="entry name" value="2FE2S_FER_1"/>
    <property type="match status" value="1"/>
</dbReference>
<evidence type="ECO:0000256" key="8">
    <source>
        <dbReference type="ARBA" id="ARBA00023002"/>
    </source>
</evidence>
<dbReference type="GO" id="GO:0016491">
    <property type="term" value="F:oxidoreductase activity"/>
    <property type="evidence" value="ECO:0007669"/>
    <property type="project" value="UniProtKB-KW"/>
</dbReference>
<name>A0A419F2P7_9BACT</name>
<evidence type="ECO:0000256" key="9">
    <source>
        <dbReference type="ARBA" id="ARBA00023004"/>
    </source>
</evidence>
<evidence type="ECO:0000256" key="4">
    <source>
        <dbReference type="ARBA" id="ARBA00009433"/>
    </source>
</evidence>
<reference evidence="14 15" key="1">
    <citation type="journal article" date="2017" name="ISME J.">
        <title>Energy and carbon metabolisms in a deep terrestrial subsurface fluid microbial community.</title>
        <authorList>
            <person name="Momper L."/>
            <person name="Jungbluth S.P."/>
            <person name="Lee M.D."/>
            <person name="Amend J.P."/>
        </authorList>
    </citation>
    <scope>NUCLEOTIDE SEQUENCE [LARGE SCALE GENOMIC DNA]</scope>
    <source>
        <strain evidence="14">SURF_17</strain>
    </source>
</reference>
<dbReference type="PANTHER" id="PTHR11921">
    <property type="entry name" value="SUCCINATE DEHYDROGENASE IRON-SULFUR PROTEIN"/>
    <property type="match status" value="1"/>
</dbReference>
<dbReference type="AlphaFoldDB" id="A0A419F2P7"/>
<comment type="cofactor">
    <cofactor evidence="1">
        <name>[3Fe-4S] cluster</name>
        <dbReference type="ChEBI" id="CHEBI:21137"/>
    </cofactor>
</comment>
<keyword evidence="5" id="KW-0004">4Fe-4S</keyword>
<proteinExistence type="inferred from homology"/>
<dbReference type="InterPro" id="IPR004489">
    <property type="entry name" value="Succ_DH/fum_Rdtase_Fe-S"/>
</dbReference>
<keyword evidence="6" id="KW-0001">2Fe-2S</keyword>
<dbReference type="GO" id="GO:0051537">
    <property type="term" value="F:2 iron, 2 sulfur cluster binding"/>
    <property type="evidence" value="ECO:0007669"/>
    <property type="project" value="UniProtKB-KW"/>
</dbReference>
<evidence type="ECO:0000259" key="13">
    <source>
        <dbReference type="PROSITE" id="PS51085"/>
    </source>
</evidence>
<evidence type="ECO:0000256" key="11">
    <source>
        <dbReference type="ARBA" id="ARBA00034078"/>
    </source>
</evidence>
<evidence type="ECO:0000313" key="15">
    <source>
        <dbReference type="Proteomes" id="UP000285961"/>
    </source>
</evidence>
<dbReference type="GO" id="GO:0006099">
    <property type="term" value="P:tricarboxylic acid cycle"/>
    <property type="evidence" value="ECO:0007669"/>
    <property type="project" value="InterPro"/>
</dbReference>
<comment type="subunit">
    <text evidence="12">Part of an enzyme complex containing three subunits: a flavoprotein (frdA), an iron-sulfur protein (frdB), and diheme cytochrome b (frdC).</text>
</comment>
<dbReference type="Pfam" id="PF13183">
    <property type="entry name" value="Fer4_8"/>
    <property type="match status" value="1"/>
</dbReference>
<protein>
    <submittedName>
        <fullName evidence="14">Succinate dehydrogenase iron-sulfur subunit</fullName>
    </submittedName>
</protein>
<evidence type="ECO:0000256" key="1">
    <source>
        <dbReference type="ARBA" id="ARBA00001927"/>
    </source>
</evidence>